<evidence type="ECO:0000313" key="2">
    <source>
        <dbReference type="EMBL" id="QNT59963.1"/>
    </source>
</evidence>
<evidence type="ECO:0000313" key="3">
    <source>
        <dbReference type="Proteomes" id="UP000516412"/>
    </source>
</evidence>
<sequence>MIEAAYRKKNKDDKSRRQRFAKPNYLVLAKRPPIPQGVINKSFGSRVGVGHSEHSGENTATGVMHVHYRSGIINENISMTFTVCKPDQKYDYGKYLCVPRH</sequence>
<dbReference type="KEGG" id="nmus:H7A79_2440"/>
<proteinExistence type="predicted"/>
<name>A0A7H1ME98_9NEIS</name>
<dbReference type="EMBL" id="CP060414">
    <property type="protein sequence ID" value="QNT59963.1"/>
    <property type="molecule type" value="Genomic_DNA"/>
</dbReference>
<dbReference type="AlphaFoldDB" id="A0A7H1ME98"/>
<gene>
    <name evidence="2" type="ORF">H7A79_2440</name>
</gene>
<dbReference type="RefSeq" id="WP_187000490.1">
    <property type="nucleotide sequence ID" value="NZ_CP060414.2"/>
</dbReference>
<dbReference type="Proteomes" id="UP000516412">
    <property type="component" value="Chromosome"/>
</dbReference>
<protein>
    <submittedName>
        <fullName evidence="2">Uncharacterized protein</fullName>
    </submittedName>
</protein>
<evidence type="ECO:0000256" key="1">
    <source>
        <dbReference type="SAM" id="MobiDB-lite"/>
    </source>
</evidence>
<organism evidence="2 3">
    <name type="scientific">Neisseria musculi</name>
    <dbReference type="NCBI Taxonomy" id="1815583"/>
    <lineage>
        <taxon>Bacteria</taxon>
        <taxon>Pseudomonadati</taxon>
        <taxon>Pseudomonadota</taxon>
        <taxon>Betaproteobacteria</taxon>
        <taxon>Neisseriales</taxon>
        <taxon>Neisseriaceae</taxon>
        <taxon>Neisseria</taxon>
    </lineage>
</organism>
<feature type="region of interest" description="Disordered" evidence="1">
    <location>
        <begin position="1"/>
        <end position="21"/>
    </location>
</feature>
<reference evidence="2" key="1">
    <citation type="submission" date="2024-06" db="EMBL/GenBank/DDBJ databases">
        <title>Complete Genome Sequence of mouse commensal type strain Neisseria musculi.</title>
        <authorList>
            <person name="Thapa E."/>
            <person name="Aluvathingal J."/>
            <person name="Nadendla S."/>
            <person name="Mehta A."/>
            <person name="Tettelin H."/>
            <person name="Weyand N.J."/>
        </authorList>
    </citation>
    <scope>NUCLEOTIDE SEQUENCE</scope>
    <source>
        <strain evidence="2">NW831</strain>
    </source>
</reference>
<accession>A0A7H1ME98</accession>
<keyword evidence="3" id="KW-1185">Reference proteome</keyword>